<dbReference type="InterPro" id="IPR045620">
    <property type="entry name" value="DUF6442"/>
</dbReference>
<dbReference type="EMBL" id="NFHM01000007">
    <property type="protein sequence ID" value="OUN43918.1"/>
    <property type="molecule type" value="Genomic_DNA"/>
</dbReference>
<dbReference type="Pfam" id="PF20040">
    <property type="entry name" value="DUF6442"/>
    <property type="match status" value="1"/>
</dbReference>
<gene>
    <name evidence="2" type="ORF">B5G26_06365</name>
</gene>
<organism evidence="2 3">
    <name type="scientific">Anaerotignum lactatifermentans</name>
    <dbReference type="NCBI Taxonomy" id="160404"/>
    <lineage>
        <taxon>Bacteria</taxon>
        <taxon>Bacillati</taxon>
        <taxon>Bacillota</taxon>
        <taxon>Clostridia</taxon>
        <taxon>Lachnospirales</taxon>
        <taxon>Anaerotignaceae</taxon>
        <taxon>Anaerotignum</taxon>
    </lineage>
</organism>
<name>A0A1Y3U9Q7_9FIRM</name>
<comment type="caution">
    <text evidence="2">The sequence shown here is derived from an EMBL/GenBank/DDBJ whole genome shotgun (WGS) entry which is preliminary data.</text>
</comment>
<keyword evidence="1" id="KW-0472">Membrane</keyword>
<keyword evidence="1" id="KW-1133">Transmembrane helix</keyword>
<reference evidence="3" key="1">
    <citation type="submission" date="2017-04" db="EMBL/GenBank/DDBJ databases">
        <title>Function of individual gut microbiota members based on whole genome sequencing of pure cultures obtained from chicken caecum.</title>
        <authorList>
            <person name="Medvecky M."/>
            <person name="Cejkova D."/>
            <person name="Polansky O."/>
            <person name="Karasova D."/>
            <person name="Kubasova T."/>
            <person name="Cizek A."/>
            <person name="Rychlik I."/>
        </authorList>
    </citation>
    <scope>NUCLEOTIDE SEQUENCE [LARGE SCALE GENOMIC DNA]</scope>
    <source>
        <strain evidence="3">An75</strain>
    </source>
</reference>
<sequence length="103" mass="11446">MNKEEILKRSQTENMLGDERDQQIRTESDSFSLIFTLAVTLLLVAVNSIKGLPSDGFLAIFWASISGRDCLLFYRHRKVYHGVIALAAAVLCIANVVEYLGGI</sequence>
<evidence type="ECO:0000256" key="1">
    <source>
        <dbReference type="SAM" id="Phobius"/>
    </source>
</evidence>
<dbReference type="RefSeq" id="WP_087989115.1">
    <property type="nucleotide sequence ID" value="NZ_JAUUMJ010000044.1"/>
</dbReference>
<evidence type="ECO:0000313" key="3">
    <source>
        <dbReference type="Proteomes" id="UP000195455"/>
    </source>
</evidence>
<keyword evidence="1" id="KW-0812">Transmembrane</keyword>
<dbReference type="AlphaFoldDB" id="A0A1Y3U9Q7"/>
<protein>
    <submittedName>
        <fullName evidence="2">Uncharacterized protein</fullName>
    </submittedName>
</protein>
<dbReference type="Proteomes" id="UP000195455">
    <property type="component" value="Unassembled WGS sequence"/>
</dbReference>
<proteinExistence type="predicted"/>
<feature type="transmembrane region" description="Helical" evidence="1">
    <location>
        <begin position="79"/>
        <end position="97"/>
    </location>
</feature>
<feature type="transmembrane region" description="Helical" evidence="1">
    <location>
        <begin position="30"/>
        <end position="50"/>
    </location>
</feature>
<accession>A0A1Y3U9Q7</accession>
<evidence type="ECO:0000313" key="2">
    <source>
        <dbReference type="EMBL" id="OUN43918.1"/>
    </source>
</evidence>